<dbReference type="PROSITE" id="PS50995">
    <property type="entry name" value="HTH_MARR_2"/>
    <property type="match status" value="1"/>
</dbReference>
<gene>
    <name evidence="5" type="ORF">PSM36_1017</name>
</gene>
<evidence type="ECO:0000313" key="5">
    <source>
        <dbReference type="EMBL" id="SCD19842.1"/>
    </source>
</evidence>
<dbReference type="AlphaFoldDB" id="A0A1R3T1A3"/>
<keyword evidence="6" id="KW-1185">Reference proteome</keyword>
<evidence type="ECO:0000256" key="1">
    <source>
        <dbReference type="ARBA" id="ARBA00023015"/>
    </source>
</evidence>
<dbReference type="InterPro" id="IPR039422">
    <property type="entry name" value="MarR/SlyA-like"/>
</dbReference>
<dbReference type="EMBL" id="LT605205">
    <property type="protein sequence ID" value="SCD19842.1"/>
    <property type="molecule type" value="Genomic_DNA"/>
</dbReference>
<evidence type="ECO:0000256" key="3">
    <source>
        <dbReference type="ARBA" id="ARBA00023163"/>
    </source>
</evidence>
<organism evidence="5 6">
    <name type="scientific">Proteiniphilum saccharofermentans</name>
    <dbReference type="NCBI Taxonomy" id="1642647"/>
    <lineage>
        <taxon>Bacteria</taxon>
        <taxon>Pseudomonadati</taxon>
        <taxon>Bacteroidota</taxon>
        <taxon>Bacteroidia</taxon>
        <taxon>Bacteroidales</taxon>
        <taxon>Dysgonomonadaceae</taxon>
        <taxon>Proteiniphilum</taxon>
    </lineage>
</organism>
<dbReference type="GO" id="GO:0003677">
    <property type="term" value="F:DNA binding"/>
    <property type="evidence" value="ECO:0007669"/>
    <property type="project" value="UniProtKB-KW"/>
</dbReference>
<dbReference type="Gene3D" id="1.10.10.10">
    <property type="entry name" value="Winged helix-like DNA-binding domain superfamily/Winged helix DNA-binding domain"/>
    <property type="match status" value="1"/>
</dbReference>
<dbReference type="SUPFAM" id="SSF46785">
    <property type="entry name" value="Winged helix' DNA-binding domain"/>
    <property type="match status" value="1"/>
</dbReference>
<dbReference type="InterPro" id="IPR036390">
    <property type="entry name" value="WH_DNA-bd_sf"/>
</dbReference>
<accession>A0A1R3T1A3</accession>
<keyword evidence="3" id="KW-0804">Transcription</keyword>
<dbReference type="PANTHER" id="PTHR33164:SF64">
    <property type="entry name" value="TRANSCRIPTIONAL REGULATOR SLYA"/>
    <property type="match status" value="1"/>
</dbReference>
<keyword evidence="1" id="KW-0805">Transcription regulation</keyword>
<dbReference type="Pfam" id="PF01047">
    <property type="entry name" value="MarR"/>
    <property type="match status" value="1"/>
</dbReference>
<protein>
    <submittedName>
        <fullName evidence="5">Helix_turn_helix multiple antibiotic resistance protein</fullName>
    </submittedName>
</protein>
<dbReference type="PANTHER" id="PTHR33164">
    <property type="entry name" value="TRANSCRIPTIONAL REGULATOR, MARR FAMILY"/>
    <property type="match status" value="1"/>
</dbReference>
<dbReference type="InterPro" id="IPR000835">
    <property type="entry name" value="HTH_MarR-typ"/>
</dbReference>
<dbReference type="GO" id="GO:0006950">
    <property type="term" value="P:response to stress"/>
    <property type="evidence" value="ECO:0007669"/>
    <property type="project" value="TreeGrafter"/>
</dbReference>
<proteinExistence type="predicted"/>
<evidence type="ECO:0000256" key="2">
    <source>
        <dbReference type="ARBA" id="ARBA00023125"/>
    </source>
</evidence>
<evidence type="ECO:0000259" key="4">
    <source>
        <dbReference type="PROSITE" id="PS50995"/>
    </source>
</evidence>
<evidence type="ECO:0000313" key="6">
    <source>
        <dbReference type="Proteomes" id="UP000187464"/>
    </source>
</evidence>
<dbReference type="Proteomes" id="UP000187464">
    <property type="component" value="Chromosome I"/>
</dbReference>
<dbReference type="InterPro" id="IPR036388">
    <property type="entry name" value="WH-like_DNA-bd_sf"/>
</dbReference>
<dbReference type="KEGG" id="psac:PSM36_1017"/>
<keyword evidence="2" id="KW-0238">DNA-binding</keyword>
<dbReference type="PRINTS" id="PR00598">
    <property type="entry name" value="HTHMARR"/>
</dbReference>
<name>A0A1R3T1A3_9BACT</name>
<dbReference type="RefSeq" id="WP_076929376.1">
    <property type="nucleotide sequence ID" value="NZ_LT605205.1"/>
</dbReference>
<sequence length="146" mass="16712">MIKVTEREIFEILSGKISGAINRTVLKAFAQEGLDITTEQWTVLSCLWDKDKIIQQDICDLTQKDKPSVTRLIDNLEKKKLVRRESDPADRRNNLIHLTPRGTALKQKTTDVVHSIVNHVLEGISDKELIGAKNVLLQIMHNLREY</sequence>
<reference evidence="6" key="1">
    <citation type="submission" date="2016-08" db="EMBL/GenBank/DDBJ databases">
        <authorList>
            <person name="Wibberg D."/>
        </authorList>
    </citation>
    <scope>NUCLEOTIDE SEQUENCE [LARGE SCALE GENOMIC DNA]</scope>
</reference>
<dbReference type="STRING" id="1642647.PSM36_1017"/>
<feature type="domain" description="HTH marR-type" evidence="4">
    <location>
        <begin position="1"/>
        <end position="145"/>
    </location>
</feature>
<dbReference type="GO" id="GO:0003700">
    <property type="term" value="F:DNA-binding transcription factor activity"/>
    <property type="evidence" value="ECO:0007669"/>
    <property type="project" value="InterPro"/>
</dbReference>
<dbReference type="SMART" id="SM00347">
    <property type="entry name" value="HTH_MARR"/>
    <property type="match status" value="1"/>
</dbReference>